<dbReference type="InterPro" id="IPR027417">
    <property type="entry name" value="P-loop_NTPase"/>
</dbReference>
<dbReference type="InterPro" id="IPR011527">
    <property type="entry name" value="ABC1_TM_dom"/>
</dbReference>
<dbReference type="GO" id="GO:0015421">
    <property type="term" value="F:ABC-type oligopeptide transporter activity"/>
    <property type="evidence" value="ECO:0007669"/>
    <property type="project" value="TreeGrafter"/>
</dbReference>
<comment type="subcellular location">
    <subcellularLocation>
        <location evidence="1">Cell membrane</location>
        <topology evidence="1">Multi-pass membrane protein</topology>
    </subcellularLocation>
</comment>
<keyword evidence="2" id="KW-0813">Transport</keyword>
<evidence type="ECO:0000256" key="4">
    <source>
        <dbReference type="ARBA" id="ARBA00022692"/>
    </source>
</evidence>
<comment type="caution">
    <text evidence="12">The sequence shown here is derived from an EMBL/GenBank/DDBJ whole genome shotgun (WGS) entry which is preliminary data.</text>
</comment>
<accession>A0AAE3IS12</accession>
<dbReference type="SMART" id="SM00382">
    <property type="entry name" value="AAA"/>
    <property type="match status" value="1"/>
</dbReference>
<evidence type="ECO:0000256" key="1">
    <source>
        <dbReference type="ARBA" id="ARBA00004651"/>
    </source>
</evidence>
<keyword evidence="7 9" id="KW-1133">Transmembrane helix</keyword>
<keyword evidence="5" id="KW-0547">Nucleotide-binding</keyword>
<dbReference type="GO" id="GO:0005524">
    <property type="term" value="F:ATP binding"/>
    <property type="evidence" value="ECO:0007669"/>
    <property type="project" value="UniProtKB-KW"/>
</dbReference>
<feature type="transmembrane region" description="Helical" evidence="9">
    <location>
        <begin position="12"/>
        <end position="34"/>
    </location>
</feature>
<gene>
    <name evidence="12" type="ORF">OEV98_08350</name>
</gene>
<evidence type="ECO:0000256" key="2">
    <source>
        <dbReference type="ARBA" id="ARBA00022448"/>
    </source>
</evidence>
<sequence length="579" mass="65056">MKVMSLIKPYRIAMIIAWILMLIELMVELVSPLLMAKIIDEGVLQADLHTVTVLGLVLIGISLLAFASGISNSYIAYYAGQNLGYDIRKNVYAKIQRLPFSSLNQFPTSSFITRLTNDVTQIQNVLFMSLRIALRSPLLIIFGTVMALFVHAKLALIFVVAIPLLVVFLIFIMRKGFVFFQSVQKKLDRVNSVMRENLIGIRLVKAFYNRSFEQNRFVTVNRNLKNTTMKTLRFIELTAPLLLLLMNFCIVLILWYGNREMSFGGAQAGEIVAIVNYGTRITNALSMLTFIIMAFSRAKASSDRINEVLQMEEEVDVEAQDSANATLKGAIEFKNVSFQYFEDHANAISNLSFSVQAGETVAILGATGSGKTSLFQLIPRLFEAKEGEVYIDNQDVRRFPAQVLRQQIGYVPQESFLFTGTIKENIAWGKREATMEEIEQAAQDAQIHDSIMQFPKQYDTIVGQKGVNLSGGQKQRLSIARALVRKPKILLLDDSTSALDLKTEQKLLEAIRGYDCTMLIITQKITTAQHADLILLLDEGELIAKGTHEELLSTSSLYQKIFQSQNREERKENATAANK</sequence>
<dbReference type="GO" id="GO:0005886">
    <property type="term" value="C:plasma membrane"/>
    <property type="evidence" value="ECO:0007669"/>
    <property type="project" value="UniProtKB-SubCell"/>
</dbReference>
<dbReference type="PROSITE" id="PS00211">
    <property type="entry name" value="ABC_TRANSPORTER_1"/>
    <property type="match status" value="1"/>
</dbReference>
<dbReference type="Proteomes" id="UP001209318">
    <property type="component" value="Unassembled WGS sequence"/>
</dbReference>
<dbReference type="Gene3D" id="1.20.1560.10">
    <property type="entry name" value="ABC transporter type 1, transmembrane domain"/>
    <property type="match status" value="1"/>
</dbReference>
<dbReference type="InterPro" id="IPR039421">
    <property type="entry name" value="Type_1_exporter"/>
</dbReference>
<dbReference type="FunFam" id="3.40.50.300:FF:000221">
    <property type="entry name" value="Multidrug ABC transporter ATP-binding protein"/>
    <property type="match status" value="1"/>
</dbReference>
<evidence type="ECO:0000313" key="13">
    <source>
        <dbReference type="Proteomes" id="UP001209318"/>
    </source>
</evidence>
<dbReference type="EMBL" id="JAOUSF010000003">
    <property type="protein sequence ID" value="MCU9613568.1"/>
    <property type="molecule type" value="Genomic_DNA"/>
</dbReference>
<dbReference type="PANTHER" id="PTHR43394">
    <property type="entry name" value="ATP-DEPENDENT PERMEASE MDL1, MITOCHONDRIAL"/>
    <property type="match status" value="1"/>
</dbReference>
<protein>
    <submittedName>
        <fullName evidence="12">ABC transporter ATP-binding protein/permease</fullName>
    </submittedName>
</protein>
<dbReference type="InterPro" id="IPR036640">
    <property type="entry name" value="ABC1_TM_sf"/>
</dbReference>
<feature type="transmembrane region" description="Helical" evidence="9">
    <location>
        <begin position="234"/>
        <end position="257"/>
    </location>
</feature>
<dbReference type="CDD" id="cd18548">
    <property type="entry name" value="ABC_6TM_Tm287_like"/>
    <property type="match status" value="1"/>
</dbReference>
<dbReference type="Pfam" id="PF00005">
    <property type="entry name" value="ABC_tran"/>
    <property type="match status" value="1"/>
</dbReference>
<dbReference type="SUPFAM" id="SSF90123">
    <property type="entry name" value="ABC transporter transmembrane region"/>
    <property type="match status" value="1"/>
</dbReference>
<feature type="domain" description="ABC transmembrane type-1" evidence="11">
    <location>
        <begin position="19"/>
        <end position="297"/>
    </location>
</feature>
<dbReference type="InterPro" id="IPR003439">
    <property type="entry name" value="ABC_transporter-like_ATP-bd"/>
</dbReference>
<proteinExistence type="predicted"/>
<feature type="domain" description="ABC transporter" evidence="10">
    <location>
        <begin position="331"/>
        <end position="564"/>
    </location>
</feature>
<dbReference type="SUPFAM" id="SSF52540">
    <property type="entry name" value="P-loop containing nucleoside triphosphate hydrolases"/>
    <property type="match status" value="1"/>
</dbReference>
<evidence type="ECO:0000256" key="6">
    <source>
        <dbReference type="ARBA" id="ARBA00022840"/>
    </source>
</evidence>
<reference evidence="12" key="1">
    <citation type="submission" date="2022-10" db="EMBL/GenBank/DDBJ databases">
        <title>Description of Fervidibacillus gen. nov. in the family Fervidibacillaceae fam. nov. with two species, Fervidibacillus albus sp. nov., and Fervidibacillus halotolerans sp. nov., isolated from tidal flat sediments.</title>
        <authorList>
            <person name="Kwon K.K."/>
            <person name="Yang S.-H."/>
        </authorList>
    </citation>
    <scope>NUCLEOTIDE SEQUENCE</scope>
    <source>
        <strain evidence="12">JCM 19140</strain>
    </source>
</reference>
<dbReference type="PROSITE" id="PS50893">
    <property type="entry name" value="ABC_TRANSPORTER_2"/>
    <property type="match status" value="1"/>
</dbReference>
<keyword evidence="6 12" id="KW-0067">ATP-binding</keyword>
<keyword evidence="4 9" id="KW-0812">Transmembrane</keyword>
<evidence type="ECO:0000256" key="5">
    <source>
        <dbReference type="ARBA" id="ARBA00022741"/>
    </source>
</evidence>
<feature type="transmembrane region" description="Helical" evidence="9">
    <location>
        <begin position="132"/>
        <end position="149"/>
    </location>
</feature>
<feature type="transmembrane region" description="Helical" evidence="9">
    <location>
        <begin position="54"/>
        <end position="79"/>
    </location>
</feature>
<evidence type="ECO:0000259" key="11">
    <source>
        <dbReference type="PROSITE" id="PS50929"/>
    </source>
</evidence>
<evidence type="ECO:0000313" key="12">
    <source>
        <dbReference type="EMBL" id="MCU9613568.1"/>
    </source>
</evidence>
<keyword evidence="13" id="KW-1185">Reference proteome</keyword>
<dbReference type="Gene3D" id="3.40.50.300">
    <property type="entry name" value="P-loop containing nucleotide triphosphate hydrolases"/>
    <property type="match status" value="1"/>
</dbReference>
<name>A0AAE3IS12_9BACI</name>
<evidence type="ECO:0000259" key="10">
    <source>
        <dbReference type="PROSITE" id="PS50893"/>
    </source>
</evidence>
<evidence type="ECO:0000256" key="7">
    <source>
        <dbReference type="ARBA" id="ARBA00022989"/>
    </source>
</evidence>
<keyword evidence="3" id="KW-1003">Cell membrane</keyword>
<evidence type="ECO:0000256" key="9">
    <source>
        <dbReference type="SAM" id="Phobius"/>
    </source>
</evidence>
<dbReference type="GO" id="GO:0016887">
    <property type="term" value="F:ATP hydrolysis activity"/>
    <property type="evidence" value="ECO:0007669"/>
    <property type="project" value="InterPro"/>
</dbReference>
<dbReference type="InterPro" id="IPR003593">
    <property type="entry name" value="AAA+_ATPase"/>
</dbReference>
<evidence type="ECO:0000256" key="8">
    <source>
        <dbReference type="ARBA" id="ARBA00023136"/>
    </source>
</evidence>
<dbReference type="PROSITE" id="PS50929">
    <property type="entry name" value="ABC_TM1F"/>
    <property type="match status" value="1"/>
</dbReference>
<keyword evidence="8 9" id="KW-0472">Membrane</keyword>
<dbReference type="InterPro" id="IPR017871">
    <property type="entry name" value="ABC_transporter-like_CS"/>
</dbReference>
<dbReference type="Pfam" id="PF00664">
    <property type="entry name" value="ABC_membrane"/>
    <property type="match status" value="1"/>
</dbReference>
<evidence type="ECO:0000256" key="3">
    <source>
        <dbReference type="ARBA" id="ARBA00022475"/>
    </source>
</evidence>
<feature type="transmembrane region" description="Helical" evidence="9">
    <location>
        <begin position="155"/>
        <end position="173"/>
    </location>
</feature>
<dbReference type="PANTHER" id="PTHR43394:SF1">
    <property type="entry name" value="ATP-BINDING CASSETTE SUB-FAMILY B MEMBER 10, MITOCHONDRIAL"/>
    <property type="match status" value="1"/>
</dbReference>
<organism evidence="12 13">
    <name type="scientific">Perspicuibacillus lycopersici</name>
    <dbReference type="NCBI Taxonomy" id="1325689"/>
    <lineage>
        <taxon>Bacteria</taxon>
        <taxon>Bacillati</taxon>
        <taxon>Bacillota</taxon>
        <taxon>Bacilli</taxon>
        <taxon>Bacillales</taxon>
        <taxon>Bacillaceae</taxon>
        <taxon>Perspicuibacillus</taxon>
    </lineage>
</organism>
<dbReference type="AlphaFoldDB" id="A0AAE3IS12"/>
<dbReference type="RefSeq" id="WP_263072810.1">
    <property type="nucleotide sequence ID" value="NZ_JAOUSF010000003.1"/>
</dbReference>